<accession>A0A915KCY6</accession>
<reference evidence="2" key="1">
    <citation type="submission" date="2022-11" db="UniProtKB">
        <authorList>
            <consortium name="WormBaseParasite"/>
        </authorList>
    </citation>
    <scope>IDENTIFICATION</scope>
</reference>
<keyword evidence="1" id="KW-1185">Reference proteome</keyword>
<evidence type="ECO:0000313" key="2">
    <source>
        <dbReference type="WBParaSite" id="nRc.2.0.1.t36245-RA"/>
    </source>
</evidence>
<dbReference type="WBParaSite" id="nRc.2.0.1.t36245-RA">
    <property type="protein sequence ID" value="nRc.2.0.1.t36245-RA"/>
    <property type="gene ID" value="nRc.2.0.1.g36245"/>
</dbReference>
<dbReference type="Proteomes" id="UP000887565">
    <property type="component" value="Unplaced"/>
</dbReference>
<proteinExistence type="predicted"/>
<dbReference type="AlphaFoldDB" id="A0A915KCY6"/>
<organism evidence="1 2">
    <name type="scientific">Romanomermis culicivorax</name>
    <name type="common">Nematode worm</name>
    <dbReference type="NCBI Taxonomy" id="13658"/>
    <lineage>
        <taxon>Eukaryota</taxon>
        <taxon>Metazoa</taxon>
        <taxon>Ecdysozoa</taxon>
        <taxon>Nematoda</taxon>
        <taxon>Enoplea</taxon>
        <taxon>Dorylaimia</taxon>
        <taxon>Mermithida</taxon>
        <taxon>Mermithoidea</taxon>
        <taxon>Mermithidae</taxon>
        <taxon>Romanomermis</taxon>
    </lineage>
</organism>
<sequence>MLPIWKSLGLHTCGAKVWRCGQLERNVKSMGSTRWSTGRHFAARWYWTRF</sequence>
<name>A0A915KCY6_ROMCU</name>
<evidence type="ECO:0000313" key="1">
    <source>
        <dbReference type="Proteomes" id="UP000887565"/>
    </source>
</evidence>
<protein>
    <submittedName>
        <fullName evidence="2">Uncharacterized protein</fullName>
    </submittedName>
</protein>